<dbReference type="Gene3D" id="3.40.50.300">
    <property type="entry name" value="P-loop containing nucleotide triphosphate hydrolases"/>
    <property type="match status" value="2"/>
</dbReference>
<organism evidence="3 4">
    <name type="scientific">Actinokineospora soli</name>
    <dbReference type="NCBI Taxonomy" id="1048753"/>
    <lineage>
        <taxon>Bacteria</taxon>
        <taxon>Bacillati</taxon>
        <taxon>Actinomycetota</taxon>
        <taxon>Actinomycetes</taxon>
        <taxon>Pseudonocardiales</taxon>
        <taxon>Pseudonocardiaceae</taxon>
        <taxon>Actinokineospora</taxon>
    </lineage>
</organism>
<dbReference type="Pfam" id="PF01935">
    <property type="entry name" value="DUF87"/>
    <property type="match status" value="1"/>
</dbReference>
<proteinExistence type="predicted"/>
<evidence type="ECO:0000259" key="2">
    <source>
        <dbReference type="Pfam" id="PF01935"/>
    </source>
</evidence>
<feature type="domain" description="Helicase HerA central" evidence="2">
    <location>
        <begin position="2"/>
        <end position="62"/>
    </location>
</feature>
<gene>
    <name evidence="3" type="ORF">ACFQV2_03475</name>
</gene>
<dbReference type="SUPFAM" id="SSF52540">
    <property type="entry name" value="P-loop containing nucleoside triphosphate hydrolases"/>
    <property type="match status" value="1"/>
</dbReference>
<dbReference type="PANTHER" id="PTHR30121">
    <property type="entry name" value="UNCHARACTERIZED PROTEIN YJGR-RELATED"/>
    <property type="match status" value="1"/>
</dbReference>
<comment type="caution">
    <text evidence="3">The sequence shown here is derived from an EMBL/GenBank/DDBJ whole genome shotgun (WGS) entry which is preliminary data.</text>
</comment>
<feature type="region of interest" description="Disordered" evidence="1">
    <location>
        <begin position="360"/>
        <end position="381"/>
    </location>
</feature>
<name>A0ABW2TI75_9PSEU</name>
<dbReference type="PANTHER" id="PTHR30121:SF6">
    <property type="entry name" value="SLR6007 PROTEIN"/>
    <property type="match status" value="1"/>
</dbReference>
<evidence type="ECO:0000313" key="3">
    <source>
        <dbReference type="EMBL" id="MFC7612839.1"/>
    </source>
</evidence>
<dbReference type="Proteomes" id="UP001596512">
    <property type="component" value="Unassembled WGS sequence"/>
</dbReference>
<keyword evidence="3" id="KW-0547">Nucleotide-binding</keyword>
<reference evidence="4" key="1">
    <citation type="journal article" date="2019" name="Int. J. Syst. Evol. Microbiol.">
        <title>The Global Catalogue of Microorganisms (GCM) 10K type strain sequencing project: providing services to taxonomists for standard genome sequencing and annotation.</title>
        <authorList>
            <consortium name="The Broad Institute Genomics Platform"/>
            <consortium name="The Broad Institute Genome Sequencing Center for Infectious Disease"/>
            <person name="Wu L."/>
            <person name="Ma J."/>
        </authorList>
    </citation>
    <scope>NUCLEOTIDE SEQUENCE [LARGE SCALE GENOMIC DNA]</scope>
    <source>
        <strain evidence="4">JCM 17695</strain>
    </source>
</reference>
<dbReference type="InterPro" id="IPR027417">
    <property type="entry name" value="P-loop_NTPase"/>
</dbReference>
<dbReference type="InterPro" id="IPR002789">
    <property type="entry name" value="HerA_central"/>
</dbReference>
<dbReference type="GO" id="GO:0005524">
    <property type="term" value="F:ATP binding"/>
    <property type="evidence" value="ECO:0007669"/>
    <property type="project" value="UniProtKB-KW"/>
</dbReference>
<protein>
    <submittedName>
        <fullName evidence="3">ATP-binding protein</fullName>
    </submittedName>
</protein>
<dbReference type="InterPro" id="IPR051162">
    <property type="entry name" value="T4SS_component"/>
</dbReference>
<evidence type="ECO:0000256" key="1">
    <source>
        <dbReference type="SAM" id="MobiDB-lite"/>
    </source>
</evidence>
<accession>A0ABW2TI75</accession>
<evidence type="ECO:0000313" key="4">
    <source>
        <dbReference type="Proteomes" id="UP001596512"/>
    </source>
</evidence>
<sequence>MNRHVFVAGATGSGKSHTVRTLLAALTEIGVPWLVVEPAKAEYAGMAGRVAPRGVLVVRPGAPDAVPASLNPLEPSSTVVGGERVHFPLQTHVDLVRALFTAAFEAQEPFPQILTRALISCYADRGWNLTLGRSLDAAPGVAPHWPRLADLQRHALAAVDDIGYGPEVRQNVRGSSASAWAASAREPRPVLRGGHPLDLDALLRRNVVFEIEDLGDDNDKAFFIGCLLIRLFELLRLREEHGLRGPGLAHVMVIEEAHRLLRHAQPGSAAAQAVSLFANLFAEVRAYGEGLVVAEQIPTKLVPDVVKNSAVKIMHRLPAKDDRDVVGATMNLAERQSEHVVALRPGRRWHTPTGWTARCSWPSTPTGSRESRASASTSAPVGVRGPGCPSRCLRAPCELDVIVRAEHVPETPWIALWAEVVMVAHLVGEPIGALSSEFRGRLAALPARVRECAVGHAVDRTVECRTRSVQRWYDPRDLAREVASVLRDRAGDEVGVPHRRWRVGVHRFTDIARELTREPGEQEDGASPHPLSRQWARRGVALEGPTWSDQLVQLQGLIGADGRNIDPGVVTGDGSELRLLVRQLAPGRDDVERLGHALRYLGVGHPWSVRRLAASLKEN</sequence>
<keyword evidence="4" id="KW-1185">Reference proteome</keyword>
<dbReference type="EMBL" id="JBHTEY010000004">
    <property type="protein sequence ID" value="MFC7612839.1"/>
    <property type="molecule type" value="Genomic_DNA"/>
</dbReference>
<keyword evidence="3" id="KW-0067">ATP-binding</keyword>